<feature type="domain" description="Glutaminase A central" evidence="1">
    <location>
        <begin position="1"/>
        <end position="267"/>
    </location>
</feature>
<dbReference type="InterPro" id="IPR008928">
    <property type="entry name" value="6-hairpin_glycosidase_sf"/>
</dbReference>
<sequence length="283" mass="31845">MHDIGRFYPNAIGYFSSSIPDKWGEEAMPVEESANMIILAYAYFMATNNAEFLATHFDILKRWAVYVKEESLFPELQTTTDDFNDTIANNTNLAIKDIVAMNCMGGIASAVGEIDLAAKYVSLAFDYYQLWAASSIDATNTHTLLAYQLSTSYSILYNIYPALLFNLRSIPKSLFLMESAFYPTVAQKYGVPLDNRHLWTKSDWEMWAAATSLPQTRALFVESLAKWINETVTDKALTDHYMTTESGNYTDYPFVARPVVGGHFSLLAMRMFGRHGVLNEGDG</sequence>
<accession>A0ABR3UMQ0</accession>
<evidence type="ECO:0000259" key="1">
    <source>
        <dbReference type="Pfam" id="PF16335"/>
    </source>
</evidence>
<dbReference type="InterPro" id="IPR032514">
    <property type="entry name" value="GtaA_central"/>
</dbReference>
<dbReference type="InterPro" id="IPR052743">
    <property type="entry name" value="Glutaminase_GtaA"/>
</dbReference>
<comment type="caution">
    <text evidence="2">The sequence shown here is derived from an EMBL/GenBank/DDBJ whole genome shotgun (WGS) entry which is preliminary data.</text>
</comment>
<name>A0ABR3UMQ0_9PLEO</name>
<keyword evidence="3" id="KW-1185">Reference proteome</keyword>
<dbReference type="Proteomes" id="UP001578633">
    <property type="component" value="Chromosome 3"/>
</dbReference>
<gene>
    <name evidence="2" type="ORF">ACET3X_004329</name>
</gene>
<reference evidence="2 3" key="1">
    <citation type="submission" date="2024-09" db="EMBL/GenBank/DDBJ databases">
        <title>T2T genomes of carrot and Alternaria dauci and their utility for understanding host-pathogen interaction during carrot leaf blight disease.</title>
        <authorList>
            <person name="Liu W."/>
            <person name="Xu S."/>
            <person name="Ou C."/>
            <person name="Liu X."/>
            <person name="Zhuang F."/>
            <person name="Deng X.W."/>
        </authorList>
    </citation>
    <scope>NUCLEOTIDE SEQUENCE [LARGE SCALE GENOMIC DNA]</scope>
    <source>
        <strain evidence="2 3">A2016</strain>
    </source>
</reference>
<proteinExistence type="predicted"/>
<dbReference type="SUPFAM" id="SSF48208">
    <property type="entry name" value="Six-hairpin glycosidases"/>
    <property type="match status" value="1"/>
</dbReference>
<dbReference type="Gene3D" id="1.50.10.10">
    <property type="match status" value="1"/>
</dbReference>
<protein>
    <recommendedName>
        <fullName evidence="1">Glutaminase A central domain-containing protein</fullName>
    </recommendedName>
</protein>
<dbReference type="EMBL" id="JBHGVX010000003">
    <property type="protein sequence ID" value="KAL1797723.1"/>
    <property type="molecule type" value="Genomic_DNA"/>
</dbReference>
<dbReference type="GeneID" id="96084651"/>
<evidence type="ECO:0000313" key="3">
    <source>
        <dbReference type="Proteomes" id="UP001578633"/>
    </source>
</evidence>
<dbReference type="RefSeq" id="XP_069308307.1">
    <property type="nucleotide sequence ID" value="XM_069450521.1"/>
</dbReference>
<dbReference type="PANTHER" id="PTHR31987">
    <property type="entry name" value="GLUTAMINASE A-RELATED"/>
    <property type="match status" value="1"/>
</dbReference>
<organism evidence="2 3">
    <name type="scientific">Alternaria dauci</name>
    <dbReference type="NCBI Taxonomy" id="48095"/>
    <lineage>
        <taxon>Eukaryota</taxon>
        <taxon>Fungi</taxon>
        <taxon>Dikarya</taxon>
        <taxon>Ascomycota</taxon>
        <taxon>Pezizomycotina</taxon>
        <taxon>Dothideomycetes</taxon>
        <taxon>Pleosporomycetidae</taxon>
        <taxon>Pleosporales</taxon>
        <taxon>Pleosporineae</taxon>
        <taxon>Pleosporaceae</taxon>
        <taxon>Alternaria</taxon>
        <taxon>Alternaria sect. Porri</taxon>
    </lineage>
</organism>
<dbReference type="PANTHER" id="PTHR31987:SF1">
    <property type="entry name" value="GLUTAMINASE A"/>
    <property type="match status" value="1"/>
</dbReference>
<dbReference type="InterPro" id="IPR012341">
    <property type="entry name" value="6hp_glycosidase-like_sf"/>
</dbReference>
<evidence type="ECO:0000313" key="2">
    <source>
        <dbReference type="EMBL" id="KAL1797723.1"/>
    </source>
</evidence>
<dbReference type="Pfam" id="PF16335">
    <property type="entry name" value="GtaA_6_Hairpin"/>
    <property type="match status" value="1"/>
</dbReference>